<dbReference type="AlphaFoldDB" id="E0TDQ4"/>
<evidence type="ECO:0000313" key="3">
    <source>
        <dbReference type="Proteomes" id="UP000001302"/>
    </source>
</evidence>
<dbReference type="KEGG" id="pbr:PB2503_06872"/>
<proteinExistence type="predicted"/>
<dbReference type="Proteomes" id="UP000001302">
    <property type="component" value="Chromosome"/>
</dbReference>
<reference evidence="2 3" key="2">
    <citation type="journal article" date="2011" name="J. Bacteriol.">
        <title>Complete genome sequence of strain HTCC2503T of Parvularcula bermudensis, the type species of the order "Parvularculales" in the class Alphaproteobacteria.</title>
        <authorList>
            <person name="Oh H.M."/>
            <person name="Kang I."/>
            <person name="Vergin K.L."/>
            <person name="Kang D."/>
            <person name="Rhee K.H."/>
            <person name="Giovannoni S.J."/>
            <person name="Cho J.C."/>
        </authorList>
    </citation>
    <scope>NUCLEOTIDE SEQUENCE [LARGE SCALE GENOMIC DNA]</scope>
    <source>
        <strain evidence="3">ATCC BAA-594 / HTCC2503 / KCTC 12087</strain>
    </source>
</reference>
<keyword evidence="3" id="KW-1185">Reference proteome</keyword>
<dbReference type="RefSeq" id="WP_013300414.1">
    <property type="nucleotide sequence ID" value="NC_014414.1"/>
</dbReference>
<gene>
    <name evidence="2" type="ordered locus">PB2503_06872</name>
</gene>
<keyword evidence="1" id="KW-0812">Transmembrane</keyword>
<evidence type="ECO:0000313" key="2">
    <source>
        <dbReference type="EMBL" id="ADM09440.1"/>
    </source>
</evidence>
<sequence length="213" mass="23450">MGKLLAFLLGLIGLAIGSQAMNFTTLFSERLDERLVELEGLALDIEQSWEANNLSRDTVGENCVRYTADVSTLVPCLRDLLIYSRYEMLASVDERLNGAAPWERPILLGQALVTQSCQTPVVDTPNLSPAEAEDVTARVEEAVTRLRDSRSAGPICVGDIARRVADDYVMTKAAVPTSAVGIIYTAGGFVLFWVVFRLIFAIIGLPFRQRYAY</sequence>
<name>E0TDQ4_PARBH</name>
<protein>
    <submittedName>
        <fullName evidence="2">Uncharacterized protein</fullName>
    </submittedName>
</protein>
<feature type="transmembrane region" description="Helical" evidence="1">
    <location>
        <begin position="182"/>
        <end position="207"/>
    </location>
</feature>
<organism evidence="2 3">
    <name type="scientific">Parvularcula bermudensis (strain ATCC BAA-594 / HTCC2503 / KCTC 12087)</name>
    <dbReference type="NCBI Taxonomy" id="314260"/>
    <lineage>
        <taxon>Bacteria</taxon>
        <taxon>Pseudomonadati</taxon>
        <taxon>Pseudomonadota</taxon>
        <taxon>Alphaproteobacteria</taxon>
        <taxon>Parvularculales</taxon>
        <taxon>Parvularculaceae</taxon>
        <taxon>Parvularcula</taxon>
    </lineage>
</organism>
<accession>E0TDQ4</accession>
<dbReference type="HOGENOM" id="CLU_1293292_0_0_5"/>
<evidence type="ECO:0000256" key="1">
    <source>
        <dbReference type="SAM" id="Phobius"/>
    </source>
</evidence>
<keyword evidence="1" id="KW-0472">Membrane</keyword>
<keyword evidence="1" id="KW-1133">Transmembrane helix</keyword>
<reference evidence="3" key="1">
    <citation type="submission" date="2010-08" db="EMBL/GenBank/DDBJ databases">
        <title>Genome sequence of Parvularcula bermudensis HTCC2503.</title>
        <authorList>
            <person name="Kang D.-M."/>
            <person name="Oh H.-M."/>
            <person name="Cho J.-C."/>
        </authorList>
    </citation>
    <scope>NUCLEOTIDE SEQUENCE [LARGE SCALE GENOMIC DNA]</scope>
    <source>
        <strain evidence="3">ATCC BAA-594 / HTCC2503 / KCTC 12087</strain>
    </source>
</reference>
<dbReference type="OrthoDB" id="193051at2"/>
<dbReference type="EMBL" id="CP002156">
    <property type="protein sequence ID" value="ADM09440.1"/>
    <property type="molecule type" value="Genomic_DNA"/>
</dbReference>